<evidence type="ECO:0000256" key="2">
    <source>
        <dbReference type="SAM" id="MobiDB-lite"/>
    </source>
</evidence>
<feature type="region of interest" description="Disordered" evidence="2">
    <location>
        <begin position="128"/>
        <end position="198"/>
    </location>
</feature>
<organism evidence="3 4">
    <name type="scientific">Ancylostoma duodenale</name>
    <dbReference type="NCBI Taxonomy" id="51022"/>
    <lineage>
        <taxon>Eukaryota</taxon>
        <taxon>Metazoa</taxon>
        <taxon>Ecdysozoa</taxon>
        <taxon>Nematoda</taxon>
        <taxon>Chromadorea</taxon>
        <taxon>Rhabditida</taxon>
        <taxon>Rhabditina</taxon>
        <taxon>Rhabditomorpha</taxon>
        <taxon>Strongyloidea</taxon>
        <taxon>Ancylostomatidae</taxon>
        <taxon>Ancylostomatinae</taxon>
        <taxon>Ancylostoma</taxon>
    </lineage>
</organism>
<reference evidence="3 4" key="1">
    <citation type="submission" date="2013-12" db="EMBL/GenBank/DDBJ databases">
        <title>Draft genome of the parsitic nematode Ancylostoma duodenale.</title>
        <authorList>
            <person name="Mitreva M."/>
        </authorList>
    </citation>
    <scope>NUCLEOTIDE SEQUENCE [LARGE SCALE GENOMIC DNA]</scope>
    <source>
        <strain evidence="3 4">Zhejiang</strain>
    </source>
</reference>
<feature type="compositionally biased region" description="Polar residues" evidence="2">
    <location>
        <begin position="170"/>
        <end position="198"/>
    </location>
</feature>
<proteinExistence type="predicted"/>
<feature type="coiled-coil region" evidence="1">
    <location>
        <begin position="55"/>
        <end position="98"/>
    </location>
</feature>
<dbReference type="EMBL" id="KN774629">
    <property type="protein sequence ID" value="KIH44959.1"/>
    <property type="molecule type" value="Genomic_DNA"/>
</dbReference>
<dbReference type="Proteomes" id="UP000054047">
    <property type="component" value="Unassembled WGS sequence"/>
</dbReference>
<evidence type="ECO:0000256" key="1">
    <source>
        <dbReference type="SAM" id="Coils"/>
    </source>
</evidence>
<gene>
    <name evidence="3" type="ORF">ANCDUO_25006</name>
</gene>
<keyword evidence="4" id="KW-1185">Reference proteome</keyword>
<feature type="non-terminal residue" evidence="3">
    <location>
        <position position="198"/>
    </location>
</feature>
<accession>A0A0C2FE62</accession>
<evidence type="ECO:0000313" key="4">
    <source>
        <dbReference type="Proteomes" id="UP000054047"/>
    </source>
</evidence>
<keyword evidence="1" id="KW-0175">Coiled coil</keyword>
<protein>
    <submittedName>
        <fullName evidence="3">Uncharacterized protein</fullName>
    </submittedName>
</protein>
<evidence type="ECO:0000313" key="3">
    <source>
        <dbReference type="EMBL" id="KIH44959.1"/>
    </source>
</evidence>
<dbReference type="OrthoDB" id="5871817at2759"/>
<name>A0A0C2FE62_9BILA</name>
<sequence>MESVLYKQPIIISVKTLKTLIDNFKEYSKTQKYLEDETVQYDEAQTAIDLITGAISQLRSASNELKTLVKQLKDDFMAMTSKEEKKSLLQLIESLEKETDFNEALGNANELIYMLEARVTEVKSTRHRLSRKHGFTVKPDISEQNNAGKHEKSKEKQSVEGNNDRESEITENSEWLTEDYQTNGTEDLSIASQASCKS</sequence>
<feature type="compositionally biased region" description="Basic and acidic residues" evidence="2">
    <location>
        <begin position="148"/>
        <end position="168"/>
    </location>
</feature>
<dbReference type="AlphaFoldDB" id="A0A0C2FE62"/>